<sequence>MSRAVAINVGANTSLPGFRGPIYPDGTFEYIPIPEREPVCEPVPTYADLDLPVEIPDSLLDREVHLDPSFVEYPHCEAYTYGDEHAVKAGPLSTLSAGDVVLFYATLSTVDGDPAPWISSEWGAYVIGSFTLASDPISGEEYLSLPEGERAPFSSNAHCRRAVFDAEVLLAGDPERSGLWEHALPLSGERGRDPNRIVTGLSADSGRGPWWRRPLRFDEAATEELLALSPADLGP</sequence>
<evidence type="ECO:0000259" key="1">
    <source>
        <dbReference type="Pfam" id="PF18754"/>
    </source>
</evidence>
<dbReference type="AlphaFoldDB" id="D8J8S6"/>
<evidence type="ECO:0000313" key="5">
    <source>
        <dbReference type="Proteomes" id="UP000011645"/>
    </source>
</evidence>
<dbReference type="Pfam" id="PF18754">
    <property type="entry name" value="Nmad3"/>
    <property type="match status" value="1"/>
</dbReference>
<dbReference type="OrthoDB" id="211258at2157"/>
<dbReference type="GeneID" id="9418670"/>
<gene>
    <name evidence="2" type="ordered locus">HacjB3_04350</name>
    <name evidence="3" type="ORF">C497_02712</name>
</gene>
<proteinExistence type="predicted"/>
<dbReference type="RefSeq" id="WP_008414286.1">
    <property type="nucleotide sequence ID" value="NC_014297.1"/>
</dbReference>
<dbReference type="HOGENOM" id="CLU_1076080_0_0_2"/>
<dbReference type="Proteomes" id="UP000000390">
    <property type="component" value="Chromosome"/>
</dbReference>
<accession>D8J8S6</accession>
<protein>
    <recommendedName>
        <fullName evidence="1">Nucleotide modification associated domain-containing protein</fullName>
    </recommendedName>
</protein>
<organism evidence="2 4">
    <name type="scientific">Halalkalicoccus jeotgali (strain DSM 18796 / CECT 7217 / JCM 14584 / KCTC 4019 / B3)</name>
    <dbReference type="NCBI Taxonomy" id="795797"/>
    <lineage>
        <taxon>Archaea</taxon>
        <taxon>Methanobacteriati</taxon>
        <taxon>Methanobacteriota</taxon>
        <taxon>Stenosarchaea group</taxon>
        <taxon>Halobacteria</taxon>
        <taxon>Halobacteriales</taxon>
        <taxon>Halococcaceae</taxon>
        <taxon>Halalkalicoccus</taxon>
    </lineage>
</organism>
<dbReference type="Proteomes" id="UP000011645">
    <property type="component" value="Unassembled WGS sequence"/>
</dbReference>
<feature type="domain" description="Nucleotide modification associated" evidence="1">
    <location>
        <begin position="3"/>
        <end position="226"/>
    </location>
</feature>
<dbReference type="STRING" id="795797.HacjB3_04350"/>
<evidence type="ECO:0000313" key="3">
    <source>
        <dbReference type="EMBL" id="ELY40523.1"/>
    </source>
</evidence>
<dbReference type="EMBL" id="CP002062">
    <property type="protein sequence ID" value="ADJ14261.1"/>
    <property type="molecule type" value="Genomic_DNA"/>
</dbReference>
<name>D8J8S6_HALJB</name>
<reference evidence="2 4" key="1">
    <citation type="journal article" date="2010" name="J. Bacteriol.">
        <title>Complete genome sequence of Halalkalicoccus jeotgali B3(T), an extremely halophilic archaeon.</title>
        <authorList>
            <person name="Roh S.W."/>
            <person name="Nam Y.D."/>
            <person name="Nam S.H."/>
            <person name="Choi S.H."/>
            <person name="Park H.S."/>
            <person name="Bae J.W."/>
        </authorList>
    </citation>
    <scope>NUCLEOTIDE SEQUENCE [LARGE SCALE GENOMIC DNA]</scope>
    <source>
        <strain evidence="2">B3</strain>
        <strain evidence="4">DSM 18796 / CECT 7217 / JCM 14584 / KCTC 4019 / B3</strain>
    </source>
</reference>
<dbReference type="PATRIC" id="fig|795797.18.peg.875"/>
<dbReference type="InterPro" id="IPR041135">
    <property type="entry name" value="Nmad3"/>
</dbReference>
<dbReference type="KEGG" id="hje:HacjB3_04350"/>
<evidence type="ECO:0000313" key="2">
    <source>
        <dbReference type="EMBL" id="ADJ14261.1"/>
    </source>
</evidence>
<reference evidence="3 5" key="2">
    <citation type="journal article" date="2014" name="PLoS Genet.">
        <title>Phylogenetically driven sequencing of extremely halophilic archaea reveals strategies for static and dynamic osmo-response.</title>
        <authorList>
            <person name="Becker E.A."/>
            <person name="Seitzer P.M."/>
            <person name="Tritt A."/>
            <person name="Larsen D."/>
            <person name="Krusor M."/>
            <person name="Yao A.I."/>
            <person name="Wu D."/>
            <person name="Madern D."/>
            <person name="Eisen J.A."/>
            <person name="Darling A.E."/>
            <person name="Facciotti M.T."/>
        </authorList>
    </citation>
    <scope>NUCLEOTIDE SEQUENCE [LARGE SCALE GENOMIC DNA]</scope>
    <source>
        <strain evidence="3">B3</strain>
        <strain evidence="5">DSM 18796 / CECT 7217 / JCM 14584 / KCTC 4019 / B3</strain>
    </source>
</reference>
<evidence type="ECO:0000313" key="4">
    <source>
        <dbReference type="Proteomes" id="UP000000390"/>
    </source>
</evidence>
<keyword evidence="5" id="KW-1185">Reference proteome</keyword>
<dbReference type="eggNOG" id="arCOG07784">
    <property type="taxonomic scope" value="Archaea"/>
</dbReference>
<dbReference type="EMBL" id="AOHV01000009">
    <property type="protein sequence ID" value="ELY40523.1"/>
    <property type="molecule type" value="Genomic_DNA"/>
</dbReference>